<name>A0A812LXL4_9DINO</name>
<keyword evidence="2" id="KW-1133">Transmembrane helix</keyword>
<evidence type="ECO:0000259" key="3">
    <source>
        <dbReference type="Pfam" id="PF00535"/>
    </source>
</evidence>
<comment type="caution">
    <text evidence="4">The sequence shown here is derived from an EMBL/GenBank/DDBJ whole genome shotgun (WGS) entry which is preliminary data.</text>
</comment>
<gene>
    <name evidence="4" type="primary">rckA</name>
    <name evidence="4" type="ORF">SNAT2548_LOCUS12678</name>
</gene>
<protein>
    <submittedName>
        <fullName evidence="4">RckA protein</fullName>
    </submittedName>
</protein>
<feature type="transmembrane region" description="Helical" evidence="2">
    <location>
        <begin position="85"/>
        <end position="106"/>
    </location>
</feature>
<evidence type="ECO:0000256" key="2">
    <source>
        <dbReference type="SAM" id="Phobius"/>
    </source>
</evidence>
<feature type="domain" description="Glycosyltransferase 2-like" evidence="3">
    <location>
        <begin position="374"/>
        <end position="422"/>
    </location>
</feature>
<dbReference type="InterPro" id="IPR029044">
    <property type="entry name" value="Nucleotide-diphossugar_trans"/>
</dbReference>
<dbReference type="PANTHER" id="PTHR22916:SF3">
    <property type="entry name" value="UDP-GLCNAC:BETAGAL BETA-1,3-N-ACETYLGLUCOSAMINYLTRANSFERASE-LIKE PROTEIN 1"/>
    <property type="match status" value="1"/>
</dbReference>
<dbReference type="GO" id="GO:0016758">
    <property type="term" value="F:hexosyltransferase activity"/>
    <property type="evidence" value="ECO:0007669"/>
    <property type="project" value="UniProtKB-ARBA"/>
</dbReference>
<reference evidence="4" key="1">
    <citation type="submission" date="2021-02" db="EMBL/GenBank/DDBJ databases">
        <authorList>
            <person name="Dougan E. K."/>
            <person name="Rhodes N."/>
            <person name="Thang M."/>
            <person name="Chan C."/>
        </authorList>
    </citation>
    <scope>NUCLEOTIDE SEQUENCE</scope>
</reference>
<feature type="compositionally biased region" description="Basic and acidic residues" evidence="1">
    <location>
        <begin position="441"/>
        <end position="451"/>
    </location>
</feature>
<feature type="region of interest" description="Disordered" evidence="1">
    <location>
        <begin position="423"/>
        <end position="465"/>
    </location>
</feature>
<dbReference type="InterPro" id="IPR001173">
    <property type="entry name" value="Glyco_trans_2-like"/>
</dbReference>
<dbReference type="SUPFAM" id="SSF53448">
    <property type="entry name" value="Nucleotide-diphospho-sugar transferases"/>
    <property type="match status" value="1"/>
</dbReference>
<keyword evidence="2" id="KW-0472">Membrane</keyword>
<proteinExistence type="predicted"/>
<dbReference type="Pfam" id="PF00535">
    <property type="entry name" value="Glycos_transf_2"/>
    <property type="match status" value="2"/>
</dbReference>
<keyword evidence="5" id="KW-1185">Reference proteome</keyword>
<feature type="domain" description="Glycosyltransferase 2-like" evidence="3">
    <location>
        <begin position="483"/>
        <end position="579"/>
    </location>
</feature>
<evidence type="ECO:0000313" key="5">
    <source>
        <dbReference type="Proteomes" id="UP000604046"/>
    </source>
</evidence>
<evidence type="ECO:0000313" key="4">
    <source>
        <dbReference type="EMBL" id="CAE7252979.1"/>
    </source>
</evidence>
<sequence>MRQQLPSSPGRKSRWRCASAETPRPRLLPRACVEDRGPLRLGRAEICVLASAALSGWSAFARRRVARVSKVLSTRATKVSRDSGALGALVDLLTFSSIFMVFWVFVFPGSAWIGSSVEHDEWLRAFYDRYFSQLAPSSLLLKYNRFGSLLEYLHAVPGALWCLLAPLQLSKEGRATLGKRHEAAGQLMLSAAAVLMVGFLLIDANHLTAEEADFATGGSLADAADALNARLLGWLPPFNRGGMYVIAGWFVFTGLQTFRTGTAHTADHGRWALRHAASGLWVAAQRPMFAAVRAMQTLLGFGGSLAQADAFYCSAYLVTAAYIMLTELAIRGASSESALLTSKSSGPGYRMRPEISVSSRSDVKFPAMRTGMISVIMPCRNGMPFLPWAVHDLASSSTKLEILVCDDGSNDGSAEWLKELQESTNADADRVSAASEGENEDPNKRAAKETVETPEAPTVGAPDERAFVQQVPWPGEEESAPGPAKVAAKLRATGHRLVVLSSGGRGQGAAQNACLEAATCQLVGLMDADDRGDPERFALLLEALRRHPDWTGVCSGVKIFGSVSEGMARYVQWQNNLLEPEELLLNRFVEIPGLHQSGLYPRSLLWDTLKGYRDLPGWPIDIDTWMRLAEAGSRIGKVKDELYGWRQHVLQSTRNHGRCGIDRLRNCKAHFLLRSLPPQVRRVEIWSTGHTLLSWSEALQSQIHALAEADKELAVSELLLVTWRPKGSRRGGARRAEGGGGAAARATVKTEAEEEAERAEREAEEVPQAKRQRQEIRVLPMECESPPPPIPESDSESVARVFVFGSDKLREKARLSIESIEPSQGARPGGRVPPVPARWGRLDWPSA</sequence>
<keyword evidence="2" id="KW-0812">Transmembrane</keyword>
<feature type="region of interest" description="Disordered" evidence="1">
    <location>
        <begin position="728"/>
        <end position="796"/>
    </location>
</feature>
<dbReference type="EMBL" id="CAJNDS010001236">
    <property type="protein sequence ID" value="CAE7252979.1"/>
    <property type="molecule type" value="Genomic_DNA"/>
</dbReference>
<dbReference type="OrthoDB" id="421718at2759"/>
<feature type="region of interest" description="Disordered" evidence="1">
    <location>
        <begin position="817"/>
        <end position="847"/>
    </location>
</feature>
<feature type="compositionally biased region" description="Acidic residues" evidence="1">
    <location>
        <begin position="752"/>
        <end position="765"/>
    </location>
</feature>
<dbReference type="PANTHER" id="PTHR22916">
    <property type="entry name" value="GLYCOSYLTRANSFERASE"/>
    <property type="match status" value="1"/>
</dbReference>
<dbReference type="AlphaFoldDB" id="A0A812LXL4"/>
<accession>A0A812LXL4</accession>
<organism evidence="4 5">
    <name type="scientific">Symbiodinium natans</name>
    <dbReference type="NCBI Taxonomy" id="878477"/>
    <lineage>
        <taxon>Eukaryota</taxon>
        <taxon>Sar</taxon>
        <taxon>Alveolata</taxon>
        <taxon>Dinophyceae</taxon>
        <taxon>Suessiales</taxon>
        <taxon>Symbiodiniaceae</taxon>
        <taxon>Symbiodinium</taxon>
    </lineage>
</organism>
<evidence type="ECO:0000256" key="1">
    <source>
        <dbReference type="SAM" id="MobiDB-lite"/>
    </source>
</evidence>
<dbReference type="Proteomes" id="UP000604046">
    <property type="component" value="Unassembled WGS sequence"/>
</dbReference>
<dbReference type="Gene3D" id="3.90.550.10">
    <property type="entry name" value="Spore Coat Polysaccharide Biosynthesis Protein SpsA, Chain A"/>
    <property type="match status" value="2"/>
</dbReference>